<reference evidence="2 3" key="1">
    <citation type="journal article" date="2015" name="Nature">
        <title>rRNA introns, odd ribosomes, and small enigmatic genomes across a large radiation of phyla.</title>
        <authorList>
            <person name="Brown C.T."/>
            <person name="Hug L.A."/>
            <person name="Thomas B.C."/>
            <person name="Sharon I."/>
            <person name="Castelle C.J."/>
            <person name="Singh A."/>
            <person name="Wilkins M.J."/>
            <person name="Williams K.H."/>
            <person name="Banfield J.F."/>
        </authorList>
    </citation>
    <scope>NUCLEOTIDE SEQUENCE [LARGE SCALE GENOMIC DNA]</scope>
</reference>
<evidence type="ECO:0008006" key="4">
    <source>
        <dbReference type="Google" id="ProtNLM"/>
    </source>
</evidence>
<dbReference type="Proteomes" id="UP000034235">
    <property type="component" value="Unassembled WGS sequence"/>
</dbReference>
<name>A0A0G0JBI1_9BACT</name>
<keyword evidence="1" id="KW-0812">Transmembrane</keyword>
<dbReference type="InterPro" id="IPR021527">
    <property type="entry name" value="DUF2795"/>
</dbReference>
<dbReference type="AlphaFoldDB" id="A0A0G0JBI1"/>
<dbReference type="Pfam" id="PF11387">
    <property type="entry name" value="DUF2795"/>
    <property type="match status" value="1"/>
</dbReference>
<gene>
    <name evidence="2" type="ORF">US86_C0013G0004</name>
</gene>
<keyword evidence="1" id="KW-0472">Membrane</keyword>
<protein>
    <recommendedName>
        <fullName evidence="4">Transmembrane protein</fullName>
    </recommendedName>
</protein>
<feature type="transmembrane region" description="Helical" evidence="1">
    <location>
        <begin position="6"/>
        <end position="23"/>
    </location>
</feature>
<evidence type="ECO:0000313" key="3">
    <source>
        <dbReference type="Proteomes" id="UP000034235"/>
    </source>
</evidence>
<comment type="caution">
    <text evidence="2">The sequence shown here is derived from an EMBL/GenBank/DDBJ whole genome shotgun (WGS) entry which is preliminary data.</text>
</comment>
<evidence type="ECO:0000313" key="2">
    <source>
        <dbReference type="EMBL" id="KKQ65003.1"/>
    </source>
</evidence>
<accession>A0A0G0JBI1</accession>
<feature type="transmembrane region" description="Helical" evidence="1">
    <location>
        <begin position="58"/>
        <end position="77"/>
    </location>
</feature>
<evidence type="ECO:0000256" key="1">
    <source>
        <dbReference type="SAM" id="Phobius"/>
    </source>
</evidence>
<organism evidence="2 3">
    <name type="scientific">Candidatus Daviesbacteria bacterium GW2011_GWA2_38_24</name>
    <dbReference type="NCBI Taxonomy" id="1618422"/>
    <lineage>
        <taxon>Bacteria</taxon>
        <taxon>Candidatus Daviesiibacteriota</taxon>
    </lineage>
</organism>
<proteinExistence type="predicted"/>
<keyword evidence="1" id="KW-1133">Transmembrane helix</keyword>
<sequence>MELNILNWGLIGFIVGTGVYLINEDAKSSYLLTLITGILGGIIGGIFANLLLGRGLSGFSFLPLGIAGIGALITSYLQRNIFSQKPEEQVAVPGDPWFEEFVKDLNYPISKRDMIRFAEEKDASEEVLSVLESLPDHIYESEAQLTFFLHSPDSSLTDKQYS</sequence>
<dbReference type="EMBL" id="LBUP01000013">
    <property type="protein sequence ID" value="KKQ65003.1"/>
    <property type="molecule type" value="Genomic_DNA"/>
</dbReference>
<feature type="transmembrane region" description="Helical" evidence="1">
    <location>
        <begin position="30"/>
        <end position="52"/>
    </location>
</feature>